<dbReference type="Proteomes" id="UP000030982">
    <property type="component" value="Unassembled WGS sequence"/>
</dbReference>
<protein>
    <submittedName>
        <fullName evidence="1">Uncharacterized protein</fullName>
    </submittedName>
</protein>
<dbReference type="EMBL" id="JTDL01000037">
    <property type="protein sequence ID" value="KHL05088.1"/>
    <property type="molecule type" value="Genomic_DNA"/>
</dbReference>
<accession>A0A0B2AT16</accession>
<organism evidence="1 2">
    <name type="scientific">Sinomonas humi</name>
    <dbReference type="NCBI Taxonomy" id="1338436"/>
    <lineage>
        <taxon>Bacteria</taxon>
        <taxon>Bacillati</taxon>
        <taxon>Actinomycetota</taxon>
        <taxon>Actinomycetes</taxon>
        <taxon>Micrococcales</taxon>
        <taxon>Micrococcaceae</taxon>
        <taxon>Sinomonas</taxon>
    </lineage>
</organism>
<keyword evidence="2" id="KW-1185">Reference proteome</keyword>
<dbReference type="STRING" id="1338436.LK10_03145"/>
<reference evidence="1 2" key="1">
    <citation type="submission" date="2014-09" db="EMBL/GenBank/DDBJ databases">
        <title>Genome sequence of Sinomonas sp. MUSC 117.</title>
        <authorList>
            <person name="Lee L.-H."/>
        </authorList>
    </citation>
    <scope>NUCLEOTIDE SEQUENCE [LARGE SCALE GENOMIC DNA]</scope>
    <source>
        <strain evidence="1 2">MUSC 117</strain>
    </source>
</reference>
<proteinExistence type="predicted"/>
<sequence length="137" mass="14137">MLLLLAGYVMLCLMVASVVAGVSAVHIERQRLLSTADGAAEAAADSFTLIDIVGGPDLPGAALRPERVRGAVAAFLEESGAEERFEGFTVGSATGSPDGRSARVTLCAVVRFPLAGILLPEGIQIEATSTARARLSR</sequence>
<gene>
    <name evidence="1" type="ORF">LK10_03145</name>
</gene>
<evidence type="ECO:0000313" key="1">
    <source>
        <dbReference type="EMBL" id="KHL05088.1"/>
    </source>
</evidence>
<name>A0A0B2AT16_9MICC</name>
<comment type="caution">
    <text evidence="1">The sequence shown here is derived from an EMBL/GenBank/DDBJ whole genome shotgun (WGS) entry which is preliminary data.</text>
</comment>
<dbReference type="AlphaFoldDB" id="A0A0B2AT16"/>
<evidence type="ECO:0000313" key="2">
    <source>
        <dbReference type="Proteomes" id="UP000030982"/>
    </source>
</evidence>